<feature type="transmembrane region" description="Helical" evidence="12">
    <location>
        <begin position="506"/>
        <end position="533"/>
    </location>
</feature>
<dbReference type="PROSITE" id="PS51104">
    <property type="entry name" value="PTS_EIIC_TYPE_2"/>
    <property type="match status" value="1"/>
</dbReference>
<dbReference type="GO" id="GO:0005886">
    <property type="term" value="C:plasma membrane"/>
    <property type="evidence" value="ECO:0007669"/>
    <property type="project" value="UniProtKB-SubCell"/>
</dbReference>
<dbReference type="PROSITE" id="PS51099">
    <property type="entry name" value="PTS_EIIB_TYPE_2"/>
    <property type="match status" value="1"/>
</dbReference>
<dbReference type="GO" id="GO:0005737">
    <property type="term" value="C:cytoplasm"/>
    <property type="evidence" value="ECO:0007669"/>
    <property type="project" value="UniProtKB-SubCell"/>
</dbReference>
<dbReference type="CDD" id="cd00211">
    <property type="entry name" value="PTS_IIA_fru"/>
    <property type="match status" value="1"/>
</dbReference>
<feature type="transmembrane region" description="Helical" evidence="12">
    <location>
        <begin position="579"/>
        <end position="600"/>
    </location>
</feature>
<reference evidence="16 17" key="1">
    <citation type="submission" date="2013-08" db="EMBL/GenBank/DDBJ databases">
        <authorList>
            <person name="Weinstock G."/>
            <person name="Sodergren E."/>
            <person name="Wylie T."/>
            <person name="Fulton L."/>
            <person name="Fulton R."/>
            <person name="Fronick C."/>
            <person name="O'Laughlin M."/>
            <person name="Godfrey J."/>
            <person name="Miner T."/>
            <person name="Herter B."/>
            <person name="Appelbaum E."/>
            <person name="Cordes M."/>
            <person name="Lek S."/>
            <person name="Wollam A."/>
            <person name="Pepin K.H."/>
            <person name="Palsikar V.B."/>
            <person name="Mitreva M."/>
            <person name="Wilson R.K."/>
        </authorList>
    </citation>
    <scope>NUCLEOTIDE SEQUENCE [LARGE SCALE GENOMIC DNA]</scope>
    <source>
        <strain evidence="16 17">ATCC 700627</strain>
    </source>
</reference>
<feature type="transmembrane region" description="Helical" evidence="12">
    <location>
        <begin position="434"/>
        <end position="454"/>
    </location>
</feature>
<dbReference type="CDD" id="cd05569">
    <property type="entry name" value="PTS_IIB_fructose"/>
    <property type="match status" value="1"/>
</dbReference>
<dbReference type="GO" id="GO:0022877">
    <property type="term" value="F:protein-N(PI)-phosphohistidine-fructose phosphotransferase system transporter activity"/>
    <property type="evidence" value="ECO:0007669"/>
    <property type="project" value="InterPro"/>
</dbReference>
<evidence type="ECO:0000256" key="3">
    <source>
        <dbReference type="ARBA" id="ARBA00022448"/>
    </source>
</evidence>
<evidence type="ECO:0000259" key="13">
    <source>
        <dbReference type="PROSITE" id="PS51094"/>
    </source>
</evidence>
<feature type="domain" description="PTS EIIB type-2" evidence="14">
    <location>
        <begin position="173"/>
        <end position="268"/>
    </location>
</feature>
<feature type="transmembrane region" description="Helical" evidence="12">
    <location>
        <begin position="553"/>
        <end position="572"/>
    </location>
</feature>
<keyword evidence="10 12" id="KW-1133">Transmembrane helix</keyword>
<comment type="caution">
    <text evidence="16">The sequence shown here is derived from an EMBL/GenBank/DDBJ whole genome shotgun (WGS) entry which is preliminary data.</text>
</comment>
<feature type="transmembrane region" description="Helical" evidence="12">
    <location>
        <begin position="370"/>
        <end position="389"/>
    </location>
</feature>
<dbReference type="GO" id="GO:0090563">
    <property type="term" value="F:protein-phosphocysteine-sugar phosphotransferase activity"/>
    <property type="evidence" value="ECO:0007669"/>
    <property type="project" value="TreeGrafter"/>
</dbReference>
<evidence type="ECO:0000256" key="1">
    <source>
        <dbReference type="ARBA" id="ARBA00004429"/>
    </source>
</evidence>
<dbReference type="PANTHER" id="PTHR30505">
    <property type="entry name" value="FRUCTOSE-LIKE PERMEASE"/>
    <property type="match status" value="1"/>
</dbReference>
<evidence type="ECO:0000259" key="14">
    <source>
        <dbReference type="PROSITE" id="PS51099"/>
    </source>
</evidence>
<dbReference type="SUPFAM" id="SSF55804">
    <property type="entry name" value="Phoshotransferase/anion transport protein"/>
    <property type="match status" value="1"/>
</dbReference>
<dbReference type="Gene3D" id="3.40.50.2300">
    <property type="match status" value="1"/>
</dbReference>
<dbReference type="NCBIfam" id="TIGR01427">
    <property type="entry name" value="PTS_IIC_fructo"/>
    <property type="match status" value="1"/>
</dbReference>
<dbReference type="InterPro" id="IPR013014">
    <property type="entry name" value="PTS_EIIC_2"/>
</dbReference>
<gene>
    <name evidence="16" type="ORF">HMPREF1983_00796</name>
</gene>
<accession>U2Q6S2</accession>
<dbReference type="HOGENOM" id="CLU_013155_1_0_9"/>
<dbReference type="InterPro" id="IPR016152">
    <property type="entry name" value="PTrfase/Anion_transptr"/>
</dbReference>
<evidence type="ECO:0000313" key="16">
    <source>
        <dbReference type="EMBL" id="ERK58445.1"/>
    </source>
</evidence>
<dbReference type="GO" id="GO:0005351">
    <property type="term" value="F:carbohydrate:proton symporter activity"/>
    <property type="evidence" value="ECO:0007669"/>
    <property type="project" value="InterPro"/>
</dbReference>
<dbReference type="InterPro" id="IPR003353">
    <property type="entry name" value="PTS_IIB_fruc"/>
</dbReference>
<evidence type="ECO:0000256" key="12">
    <source>
        <dbReference type="SAM" id="Phobius"/>
    </source>
</evidence>
<dbReference type="InterPro" id="IPR050864">
    <property type="entry name" value="Bacterial_PTS_Sugar_Transport"/>
</dbReference>
<evidence type="ECO:0000256" key="11">
    <source>
        <dbReference type="ARBA" id="ARBA00023136"/>
    </source>
</evidence>
<feature type="transmembrane region" description="Helical" evidence="12">
    <location>
        <begin position="620"/>
        <end position="642"/>
    </location>
</feature>
<dbReference type="EMBL" id="AWVP01000049">
    <property type="protein sequence ID" value="ERK58445.1"/>
    <property type="molecule type" value="Genomic_DNA"/>
</dbReference>
<feature type="transmembrane region" description="Helical" evidence="12">
    <location>
        <begin position="304"/>
        <end position="324"/>
    </location>
</feature>
<dbReference type="eggNOG" id="COG1762">
    <property type="taxonomic scope" value="Bacteria"/>
</dbReference>
<keyword evidence="6" id="KW-0762">Sugar transport</keyword>
<dbReference type="PATRIC" id="fig|1321820.3.peg.775"/>
<feature type="transmembrane region" description="Helical" evidence="12">
    <location>
        <begin position="344"/>
        <end position="363"/>
    </location>
</feature>
<keyword evidence="5" id="KW-0597">Phosphoprotein</keyword>
<dbReference type="AlphaFoldDB" id="U2Q6S2"/>
<evidence type="ECO:0000256" key="2">
    <source>
        <dbReference type="ARBA" id="ARBA00004496"/>
    </source>
</evidence>
<keyword evidence="3" id="KW-0813">Transport</keyword>
<proteinExistence type="predicted"/>
<keyword evidence="8" id="KW-0598">Phosphotransferase system</keyword>
<dbReference type="Pfam" id="PF02378">
    <property type="entry name" value="PTS_EIIC"/>
    <property type="match status" value="1"/>
</dbReference>
<dbReference type="Pfam" id="PF02302">
    <property type="entry name" value="PTS_IIB"/>
    <property type="match status" value="1"/>
</dbReference>
<dbReference type="eggNOG" id="COG1445">
    <property type="taxonomic scope" value="Bacteria"/>
</dbReference>
<dbReference type="InterPro" id="IPR003501">
    <property type="entry name" value="PTS_EIIB_2/3"/>
</dbReference>
<dbReference type="InterPro" id="IPR036095">
    <property type="entry name" value="PTS_EIIB-like_sf"/>
</dbReference>
<dbReference type="FunFam" id="3.40.50.2300:FF:000014">
    <property type="entry name" value="PTS system fructose-like transporter subunit IIB"/>
    <property type="match status" value="1"/>
</dbReference>
<evidence type="ECO:0000256" key="4">
    <source>
        <dbReference type="ARBA" id="ARBA00022475"/>
    </source>
</evidence>
<dbReference type="InterPro" id="IPR013011">
    <property type="entry name" value="PTS_EIIB_2"/>
</dbReference>
<feature type="transmembrane region" description="Helical" evidence="12">
    <location>
        <begin position="474"/>
        <end position="494"/>
    </location>
</feature>
<dbReference type="NCBIfam" id="TIGR00848">
    <property type="entry name" value="fruA"/>
    <property type="match status" value="1"/>
</dbReference>
<dbReference type="Proteomes" id="UP000016637">
    <property type="component" value="Unassembled WGS sequence"/>
</dbReference>
<dbReference type="InterPro" id="IPR002178">
    <property type="entry name" value="PTS_EIIA_type-2_dom"/>
</dbReference>
<keyword evidence="17" id="KW-1185">Reference proteome</keyword>
<dbReference type="SUPFAM" id="SSF52794">
    <property type="entry name" value="PTS system IIB component-like"/>
    <property type="match status" value="1"/>
</dbReference>
<evidence type="ECO:0000256" key="10">
    <source>
        <dbReference type="ARBA" id="ARBA00022989"/>
    </source>
</evidence>
<dbReference type="eggNOG" id="COG1299">
    <property type="taxonomic scope" value="Bacteria"/>
</dbReference>
<name>U2Q6S2_9BACL</name>
<evidence type="ECO:0000313" key="17">
    <source>
        <dbReference type="Proteomes" id="UP000016637"/>
    </source>
</evidence>
<dbReference type="Pfam" id="PF00359">
    <property type="entry name" value="PTS_EIIA_2"/>
    <property type="match status" value="1"/>
</dbReference>
<keyword evidence="7" id="KW-0808">Transferase</keyword>
<dbReference type="NCBIfam" id="TIGR00829">
    <property type="entry name" value="FRU"/>
    <property type="match status" value="1"/>
</dbReference>
<dbReference type="InterPro" id="IPR004715">
    <property type="entry name" value="PTS_IIA_fruc"/>
</dbReference>
<dbReference type="PROSITE" id="PS51094">
    <property type="entry name" value="PTS_EIIA_TYPE_2"/>
    <property type="match status" value="1"/>
</dbReference>
<feature type="transmembrane region" description="Helical" evidence="12">
    <location>
        <begin position="401"/>
        <end position="422"/>
    </location>
</feature>
<protein>
    <submittedName>
        <fullName evidence="16">Putative PTS system fructose-specific EIIABC component</fullName>
    </submittedName>
</protein>
<dbReference type="InterPro" id="IPR003352">
    <property type="entry name" value="PTS_EIIC"/>
</dbReference>
<evidence type="ECO:0000256" key="9">
    <source>
        <dbReference type="ARBA" id="ARBA00022692"/>
    </source>
</evidence>
<dbReference type="InterPro" id="IPR006327">
    <property type="entry name" value="PTS_IIC_fruc"/>
</dbReference>
<organism evidence="16 17">
    <name type="scientific">Gemella bergeri ATCC 700627</name>
    <dbReference type="NCBI Taxonomy" id="1321820"/>
    <lineage>
        <taxon>Bacteria</taxon>
        <taxon>Bacillati</taxon>
        <taxon>Bacillota</taxon>
        <taxon>Bacilli</taxon>
        <taxon>Bacillales</taxon>
        <taxon>Gemellaceae</taxon>
        <taxon>Gemella</taxon>
    </lineage>
</organism>
<dbReference type="PROSITE" id="PS00372">
    <property type="entry name" value="PTS_EIIA_TYPE_2_HIS"/>
    <property type="match status" value="1"/>
</dbReference>
<keyword evidence="4" id="KW-1003">Cell membrane</keyword>
<dbReference type="FunFam" id="3.40.930.10:FF:000009">
    <property type="entry name" value="PTS system, fructose specific IIABC component"/>
    <property type="match status" value="1"/>
</dbReference>
<feature type="domain" description="PTS EIIC type-2" evidence="15">
    <location>
        <begin position="296"/>
        <end position="648"/>
    </location>
</feature>
<evidence type="ECO:0000256" key="7">
    <source>
        <dbReference type="ARBA" id="ARBA00022679"/>
    </source>
</evidence>
<evidence type="ECO:0000259" key="15">
    <source>
        <dbReference type="PROSITE" id="PS51104"/>
    </source>
</evidence>
<evidence type="ECO:0000256" key="8">
    <source>
        <dbReference type="ARBA" id="ARBA00022683"/>
    </source>
</evidence>
<dbReference type="GO" id="GO:0009401">
    <property type="term" value="P:phosphoenolpyruvate-dependent sugar phosphotransferase system"/>
    <property type="evidence" value="ECO:0007669"/>
    <property type="project" value="UniProtKB-KW"/>
</dbReference>
<feature type="domain" description="PTS EIIA type-2" evidence="13">
    <location>
        <begin position="5"/>
        <end position="149"/>
    </location>
</feature>
<evidence type="ECO:0000256" key="6">
    <source>
        <dbReference type="ARBA" id="ARBA00022597"/>
    </source>
</evidence>
<dbReference type="PANTHER" id="PTHR30505:SF28">
    <property type="entry name" value="PTS SYSTEM 2-O-ALPHA-MANNOSYL-D-GLYCERATE-SPECIFIC EIIABC COMPONENT"/>
    <property type="match status" value="1"/>
</dbReference>
<comment type="subcellular location">
    <subcellularLocation>
        <location evidence="1">Cell inner membrane</location>
        <topology evidence="1">Multi-pass membrane protein</topology>
    </subcellularLocation>
    <subcellularLocation>
        <location evidence="2">Cytoplasm</location>
    </subcellularLocation>
</comment>
<dbReference type="Gene3D" id="3.40.930.10">
    <property type="entry name" value="Mannitol-specific EII, Chain A"/>
    <property type="match status" value="1"/>
</dbReference>
<sequence length="648" mass="69026">MKLTDVINFDLIQFNFSATNKQEALDKLTTLLVEKDIIADKKNFYDALMAREKQSTTGVGESIAIPHAKSADFNKAMIIYAKSDTGVEWESFDGQPANHIFMICAPDSGADEHLKALASLSQALMDIDVKNGLNKATTKEEVEKVFTDFITKTETPKKEEKQKTVSTEKKPYIIAVTACPTGIAHTFMAAEKIKETAKEMGLEVKVETNGQIGIENKLTKDDISRAAGIIVAADKKVEVARFAGKPTIITKVADGINKPQELIQTILDGKAPIYIHDGASEDTPDNTGDETIWRKAYKHLMEGVSNMLPFVVAGGILIALSFFWGINAFDPKDPSYNKVAEVLFYFGKISFSMMLPILAGFIGRSIADRPGFIVGMIGGILADPSILGLKSDLLAYTPSGFLGALVAGFLAGGIIQVLKAAFSWMPRSLDGIKPIFLFPILGSLIMGLLMVYVINAPMASVMEGLKHFIESLNGSGKFVLGFVVASMMAIDMGGPINKASYVTGTALVTAAGTAGSDVMAAVMIGGMVPPLAIAVSATINKNIWPTSQRSGALVNYVMGLSFITEGAIPFAASNPARVIPPLFISSGVAGALSMTFGAVSKAPHGGIFAIIAGAVSNWQMYLLALIIASILGAVLLILSLSYGKKTKK</sequence>
<dbReference type="RefSeq" id="WP_021753457.1">
    <property type="nucleotide sequence ID" value="NZ_KI271865.1"/>
</dbReference>
<evidence type="ECO:0000256" key="5">
    <source>
        <dbReference type="ARBA" id="ARBA00022553"/>
    </source>
</evidence>
<keyword evidence="11 12" id="KW-0472">Membrane</keyword>
<keyword evidence="9 12" id="KW-0812">Transmembrane</keyword>